<evidence type="ECO:0000259" key="3">
    <source>
        <dbReference type="SMART" id="SM00062"/>
    </source>
</evidence>
<feature type="signal peptide" evidence="2">
    <location>
        <begin position="1"/>
        <end position="30"/>
    </location>
</feature>
<comment type="caution">
    <text evidence="4">The sequence shown here is derived from an EMBL/GenBank/DDBJ whole genome shotgun (WGS) entry which is preliminary data.</text>
</comment>
<gene>
    <name evidence="4" type="ORF">GFD22_07140</name>
</gene>
<evidence type="ECO:0000313" key="4">
    <source>
        <dbReference type="EMBL" id="NEG78743.1"/>
    </source>
</evidence>
<keyword evidence="5" id="KW-1185">Reference proteome</keyword>
<feature type="domain" description="Solute-binding protein family 3/N-terminal" evidence="3">
    <location>
        <begin position="48"/>
        <end position="296"/>
    </location>
</feature>
<dbReference type="PROSITE" id="PS51257">
    <property type="entry name" value="PROKAR_LIPOPROTEIN"/>
    <property type="match status" value="1"/>
</dbReference>
<dbReference type="PANTHER" id="PTHR35936:SF19">
    <property type="entry name" value="AMINO-ACID-BINDING PROTEIN YXEM-RELATED"/>
    <property type="match status" value="1"/>
</dbReference>
<dbReference type="SMART" id="SM00062">
    <property type="entry name" value="PBPb"/>
    <property type="match status" value="1"/>
</dbReference>
<evidence type="ECO:0000256" key="1">
    <source>
        <dbReference type="ARBA" id="ARBA00022729"/>
    </source>
</evidence>
<dbReference type="PANTHER" id="PTHR35936">
    <property type="entry name" value="MEMBRANE-BOUND LYTIC MUREIN TRANSGLYCOSYLASE F"/>
    <property type="match status" value="1"/>
</dbReference>
<proteinExistence type="predicted"/>
<evidence type="ECO:0000313" key="5">
    <source>
        <dbReference type="Proteomes" id="UP000469763"/>
    </source>
</evidence>
<organism evidence="4 5">
    <name type="scientific">Bifidobacterium avesanii</name>
    <dbReference type="NCBI Taxonomy" id="1798157"/>
    <lineage>
        <taxon>Bacteria</taxon>
        <taxon>Bacillati</taxon>
        <taxon>Actinomycetota</taxon>
        <taxon>Actinomycetes</taxon>
        <taxon>Bifidobacteriales</taxon>
        <taxon>Bifidobacteriaceae</taxon>
        <taxon>Bifidobacterium</taxon>
    </lineage>
</organism>
<dbReference type="AlphaFoldDB" id="A0A7K3TKF9"/>
<dbReference type="Pfam" id="PF00497">
    <property type="entry name" value="SBP_bac_3"/>
    <property type="match status" value="1"/>
</dbReference>
<dbReference type="OrthoDB" id="9768183at2"/>
<dbReference type="Proteomes" id="UP000469763">
    <property type="component" value="Unassembled WGS sequence"/>
</dbReference>
<sequence length="305" mass="33677">MRENIVKSTTFKAVFAAATAALLVLTSACGQKGDITGEAHAADGGARTIIVATSGTPAPMTQVNADGTVGGYEIDLLKEADKLIDDYDFKYEQVDFAGITGGLDSGKFQIGANFFNYTPERAQKFVFSKYAHYRDQAAVLTRPGFAQEHPFHSLADLGGYNVPSDSNGSAFQVFVEDYNKLFPNNPIKITYTPADHATRLRQISQGQFDYGYGGRFHQKVYAQDLGVQVDYVPIPDSFATTDAEKQLIKSLRQETYYLFPKTDEGQKISDEVDKALKTLHENGTMQKLSEQYFGYDLTGDDSVWQ</sequence>
<dbReference type="SUPFAM" id="SSF53850">
    <property type="entry name" value="Periplasmic binding protein-like II"/>
    <property type="match status" value="1"/>
</dbReference>
<keyword evidence="1 2" id="KW-0732">Signal</keyword>
<reference evidence="4 5" key="1">
    <citation type="submission" date="2019-10" db="EMBL/GenBank/DDBJ databases">
        <title>Bifidobacterium from non-human primates.</title>
        <authorList>
            <person name="Modesto M."/>
        </authorList>
    </citation>
    <scope>NUCLEOTIDE SEQUENCE [LARGE SCALE GENOMIC DNA]</scope>
    <source>
        <strain evidence="4 5">TREC</strain>
    </source>
</reference>
<dbReference type="EMBL" id="WHZY01000010">
    <property type="protein sequence ID" value="NEG78743.1"/>
    <property type="molecule type" value="Genomic_DNA"/>
</dbReference>
<dbReference type="InterPro" id="IPR001638">
    <property type="entry name" value="Solute-binding_3/MltF_N"/>
</dbReference>
<name>A0A7K3TKF9_9BIFI</name>
<accession>A0A7K3TKF9</accession>
<evidence type="ECO:0000256" key="2">
    <source>
        <dbReference type="SAM" id="SignalP"/>
    </source>
</evidence>
<dbReference type="Gene3D" id="3.40.190.10">
    <property type="entry name" value="Periplasmic binding protein-like II"/>
    <property type="match status" value="2"/>
</dbReference>
<feature type="chain" id="PRO_5029789922" evidence="2">
    <location>
        <begin position="31"/>
        <end position="305"/>
    </location>
</feature>
<protein>
    <submittedName>
        <fullName evidence="4">Transporter substrate-binding domain-containing protein</fullName>
    </submittedName>
</protein>